<accession>A0ACB7RVH5</accession>
<dbReference type="Proteomes" id="UP000821845">
    <property type="component" value="Chromosome 7"/>
</dbReference>
<name>A0ACB7RVH5_HYAAI</name>
<comment type="caution">
    <text evidence="1">The sequence shown here is derived from an EMBL/GenBank/DDBJ whole genome shotgun (WGS) entry which is preliminary data.</text>
</comment>
<evidence type="ECO:0000313" key="1">
    <source>
        <dbReference type="EMBL" id="KAH6925829.1"/>
    </source>
</evidence>
<reference evidence="1" key="1">
    <citation type="submission" date="2020-05" db="EMBL/GenBank/DDBJ databases">
        <title>Large-scale comparative analyses of tick genomes elucidate their genetic diversity and vector capacities.</title>
        <authorList>
            <person name="Jia N."/>
            <person name="Wang J."/>
            <person name="Shi W."/>
            <person name="Du L."/>
            <person name="Sun Y."/>
            <person name="Zhan W."/>
            <person name="Jiang J."/>
            <person name="Wang Q."/>
            <person name="Zhang B."/>
            <person name="Ji P."/>
            <person name="Sakyi L.B."/>
            <person name="Cui X."/>
            <person name="Yuan T."/>
            <person name="Jiang B."/>
            <person name="Yang W."/>
            <person name="Lam T.T.-Y."/>
            <person name="Chang Q."/>
            <person name="Ding S."/>
            <person name="Wang X."/>
            <person name="Zhu J."/>
            <person name="Ruan X."/>
            <person name="Zhao L."/>
            <person name="Wei J."/>
            <person name="Que T."/>
            <person name="Du C."/>
            <person name="Cheng J."/>
            <person name="Dai P."/>
            <person name="Han X."/>
            <person name="Huang E."/>
            <person name="Gao Y."/>
            <person name="Liu J."/>
            <person name="Shao H."/>
            <person name="Ye R."/>
            <person name="Li L."/>
            <person name="Wei W."/>
            <person name="Wang X."/>
            <person name="Wang C."/>
            <person name="Yang T."/>
            <person name="Huo Q."/>
            <person name="Li W."/>
            <person name="Guo W."/>
            <person name="Chen H."/>
            <person name="Zhou L."/>
            <person name="Ni X."/>
            <person name="Tian J."/>
            <person name="Zhou Y."/>
            <person name="Sheng Y."/>
            <person name="Liu T."/>
            <person name="Pan Y."/>
            <person name="Xia L."/>
            <person name="Li J."/>
            <person name="Zhao F."/>
            <person name="Cao W."/>
        </authorList>
    </citation>
    <scope>NUCLEOTIDE SEQUENCE</scope>
    <source>
        <strain evidence="1">Hyas-2018</strain>
    </source>
</reference>
<organism evidence="1 2">
    <name type="scientific">Hyalomma asiaticum</name>
    <name type="common">Tick</name>
    <dbReference type="NCBI Taxonomy" id="266040"/>
    <lineage>
        <taxon>Eukaryota</taxon>
        <taxon>Metazoa</taxon>
        <taxon>Ecdysozoa</taxon>
        <taxon>Arthropoda</taxon>
        <taxon>Chelicerata</taxon>
        <taxon>Arachnida</taxon>
        <taxon>Acari</taxon>
        <taxon>Parasitiformes</taxon>
        <taxon>Ixodida</taxon>
        <taxon>Ixodoidea</taxon>
        <taxon>Ixodidae</taxon>
        <taxon>Hyalomminae</taxon>
        <taxon>Hyalomma</taxon>
    </lineage>
</organism>
<proteinExistence type="predicted"/>
<keyword evidence="2" id="KW-1185">Reference proteome</keyword>
<protein>
    <submittedName>
        <fullName evidence="1">Uncharacterized protein</fullName>
    </submittedName>
</protein>
<sequence>MTPHDCKPCLVCDMVCGEGHLIMSQASKARFTRLQQPGGHRGGCGCPQQRQTPKTERRQPGAINQAPKNPVARCPSLSSKQTPSPPTTSEAPQKTSTKTPDQGVPKLQAVQFPLLSAASTLRHPAKKTSAQVGKRAVTASSPPPSTEIAVGTQEPERMCSTASVTESCNIEECFQAIESAMSALVAQLTTMTKTIENVSNTVTHQVTSNIKTWLHGTYPRSRTVPSRTLTVRLNFLNSKTSQNFPRTPNPNLHRALT</sequence>
<dbReference type="EMBL" id="CM023487">
    <property type="protein sequence ID" value="KAH6925829.1"/>
    <property type="molecule type" value="Genomic_DNA"/>
</dbReference>
<gene>
    <name evidence="1" type="ORF">HPB50_010718</name>
</gene>
<evidence type="ECO:0000313" key="2">
    <source>
        <dbReference type="Proteomes" id="UP000821845"/>
    </source>
</evidence>